<comment type="subunit">
    <text evidence="2">Monomer.</text>
</comment>
<sequence>MTQTGIETGARAPAFTLPNENGLGVSLQGLRGKWVVLYFYPRDNTPGCTTEACEFTDSLTQFEQLDAVVLGCSPDDGERHRKFIAKHNLKVTLLSDTDHQVMERYGAWGEKKLYGKVSVGVIRSTVLIDPEGRIAHHWRRVKTAGHAESVRKRLSELRQPGSAS</sequence>
<dbReference type="EMBL" id="CAADEX010000027">
    <property type="protein sequence ID" value="VFJ50281.1"/>
    <property type="molecule type" value="Genomic_DNA"/>
</dbReference>
<keyword evidence="7" id="KW-1015">Disulfide bond</keyword>
<protein>
    <recommendedName>
        <fullName evidence="3">thioredoxin-dependent peroxiredoxin</fullName>
        <ecNumber evidence="3">1.11.1.24</ecNumber>
    </recommendedName>
    <alternativeName>
        <fullName evidence="9">Thioredoxin peroxidase</fullName>
    </alternativeName>
    <alternativeName>
        <fullName evidence="11">Thioredoxin-dependent peroxiredoxin Bcp</fullName>
    </alternativeName>
</protein>
<keyword evidence="4" id="KW-0575">Peroxidase</keyword>
<evidence type="ECO:0000313" key="16">
    <source>
        <dbReference type="EMBL" id="VFJ50281.1"/>
    </source>
</evidence>
<evidence type="ECO:0000256" key="5">
    <source>
        <dbReference type="ARBA" id="ARBA00022862"/>
    </source>
</evidence>
<dbReference type="Gene3D" id="3.40.30.10">
    <property type="entry name" value="Glutaredoxin"/>
    <property type="match status" value="1"/>
</dbReference>
<dbReference type="PROSITE" id="PS51352">
    <property type="entry name" value="THIOREDOXIN_2"/>
    <property type="match status" value="1"/>
</dbReference>
<dbReference type="PANTHER" id="PTHR42801">
    <property type="entry name" value="THIOREDOXIN-DEPENDENT PEROXIDE REDUCTASE"/>
    <property type="match status" value="1"/>
</dbReference>
<dbReference type="PANTHER" id="PTHR42801:SF4">
    <property type="entry name" value="AHPC_TSA FAMILY PROTEIN"/>
    <property type="match status" value="1"/>
</dbReference>
<reference evidence="15" key="1">
    <citation type="submission" date="2019-02" db="EMBL/GenBank/DDBJ databases">
        <authorList>
            <person name="Gruber-Vodicka R. H."/>
            <person name="Seah K. B. B."/>
        </authorList>
    </citation>
    <scope>NUCLEOTIDE SEQUENCE</scope>
    <source>
        <strain evidence="15">BECK_DK161</strain>
        <strain evidence="16">BECK_DK47</strain>
    </source>
</reference>
<comment type="function">
    <text evidence="1">Thiol-specific peroxidase that catalyzes the reduction of hydrogen peroxide and organic hydroperoxides to water and alcohols, respectively. Plays a role in cell protection against oxidative stress by detoxifying peroxides and as sensor of hydrogen peroxide-mediated signaling events.</text>
</comment>
<evidence type="ECO:0000256" key="11">
    <source>
        <dbReference type="ARBA" id="ARBA00042639"/>
    </source>
</evidence>
<dbReference type="FunFam" id="3.40.30.10:FF:000007">
    <property type="entry name" value="Thioredoxin-dependent thiol peroxidase"/>
    <property type="match status" value="1"/>
</dbReference>
<dbReference type="GO" id="GO:0008379">
    <property type="term" value="F:thioredoxin peroxidase activity"/>
    <property type="evidence" value="ECO:0007669"/>
    <property type="project" value="TreeGrafter"/>
</dbReference>
<dbReference type="EC" id="1.11.1.24" evidence="3"/>
<evidence type="ECO:0000256" key="12">
    <source>
        <dbReference type="ARBA" id="ARBA00049091"/>
    </source>
</evidence>
<evidence type="ECO:0000256" key="10">
    <source>
        <dbReference type="ARBA" id="ARBA00038489"/>
    </source>
</evidence>
<dbReference type="InterPro" id="IPR050924">
    <property type="entry name" value="Peroxiredoxin_BCP/PrxQ"/>
</dbReference>
<evidence type="ECO:0000256" key="3">
    <source>
        <dbReference type="ARBA" id="ARBA00013017"/>
    </source>
</evidence>
<evidence type="ECO:0000256" key="4">
    <source>
        <dbReference type="ARBA" id="ARBA00022559"/>
    </source>
</evidence>
<name>A0A450S518_9GAMM</name>
<dbReference type="InterPro" id="IPR036249">
    <property type="entry name" value="Thioredoxin-like_sf"/>
</dbReference>
<evidence type="ECO:0000313" key="15">
    <source>
        <dbReference type="EMBL" id="VFJ46973.1"/>
    </source>
</evidence>
<accession>A0A450S518</accession>
<evidence type="ECO:0000256" key="2">
    <source>
        <dbReference type="ARBA" id="ARBA00011245"/>
    </source>
</evidence>
<dbReference type="Pfam" id="PF00578">
    <property type="entry name" value="AhpC-TSA"/>
    <property type="match status" value="1"/>
</dbReference>
<dbReference type="GO" id="GO:0005737">
    <property type="term" value="C:cytoplasm"/>
    <property type="evidence" value="ECO:0007669"/>
    <property type="project" value="TreeGrafter"/>
</dbReference>
<dbReference type="GO" id="GO:0034599">
    <property type="term" value="P:cellular response to oxidative stress"/>
    <property type="evidence" value="ECO:0007669"/>
    <property type="project" value="TreeGrafter"/>
</dbReference>
<dbReference type="InterPro" id="IPR024706">
    <property type="entry name" value="Peroxiredoxin_AhpC-typ"/>
</dbReference>
<dbReference type="NCBIfam" id="NF006960">
    <property type="entry name" value="PRK09437.1"/>
    <property type="match status" value="1"/>
</dbReference>
<evidence type="ECO:0000256" key="8">
    <source>
        <dbReference type="ARBA" id="ARBA00023284"/>
    </source>
</evidence>
<comment type="catalytic activity">
    <reaction evidence="12">
        <text>a hydroperoxide + [thioredoxin]-dithiol = an alcohol + [thioredoxin]-disulfide + H2O</text>
        <dbReference type="Rhea" id="RHEA:62620"/>
        <dbReference type="Rhea" id="RHEA-COMP:10698"/>
        <dbReference type="Rhea" id="RHEA-COMP:10700"/>
        <dbReference type="ChEBI" id="CHEBI:15377"/>
        <dbReference type="ChEBI" id="CHEBI:29950"/>
        <dbReference type="ChEBI" id="CHEBI:30879"/>
        <dbReference type="ChEBI" id="CHEBI:35924"/>
        <dbReference type="ChEBI" id="CHEBI:50058"/>
        <dbReference type="EC" id="1.11.1.24"/>
    </reaction>
</comment>
<dbReference type="SUPFAM" id="SSF52833">
    <property type="entry name" value="Thioredoxin-like"/>
    <property type="match status" value="1"/>
</dbReference>
<organism evidence="15">
    <name type="scientific">Candidatus Kentrum sp. DK</name>
    <dbReference type="NCBI Taxonomy" id="2126562"/>
    <lineage>
        <taxon>Bacteria</taxon>
        <taxon>Pseudomonadati</taxon>
        <taxon>Pseudomonadota</taxon>
        <taxon>Gammaproteobacteria</taxon>
        <taxon>Candidatus Kentrum</taxon>
    </lineage>
</organism>
<feature type="domain" description="Thioredoxin" evidence="14">
    <location>
        <begin position="6"/>
        <end position="159"/>
    </location>
</feature>
<gene>
    <name evidence="16" type="ORF">BECKDK2373B_GA0170837_102731</name>
    <name evidence="15" type="ORF">BECKDK2373C_GA0170839_101638</name>
</gene>
<keyword evidence="8" id="KW-0676">Redox-active center</keyword>
<evidence type="ECO:0000259" key="14">
    <source>
        <dbReference type="PROSITE" id="PS51352"/>
    </source>
</evidence>
<dbReference type="PIRSF" id="PIRSF000239">
    <property type="entry name" value="AHPC"/>
    <property type="match status" value="1"/>
</dbReference>
<dbReference type="AlphaFoldDB" id="A0A450S518"/>
<feature type="active site" description="Cysteine sulfenic acid (-SOH) intermediate; for peroxidase activity" evidence="13">
    <location>
        <position position="48"/>
    </location>
</feature>
<dbReference type="GO" id="GO:0045454">
    <property type="term" value="P:cell redox homeostasis"/>
    <property type="evidence" value="ECO:0007669"/>
    <property type="project" value="TreeGrafter"/>
</dbReference>
<evidence type="ECO:0000256" key="1">
    <source>
        <dbReference type="ARBA" id="ARBA00003330"/>
    </source>
</evidence>
<dbReference type="CDD" id="cd03017">
    <property type="entry name" value="PRX_BCP"/>
    <property type="match status" value="1"/>
</dbReference>
<dbReference type="InterPro" id="IPR000866">
    <property type="entry name" value="AhpC/TSA"/>
</dbReference>
<comment type="similarity">
    <text evidence="10">Belongs to the peroxiredoxin family. BCP/PrxQ subfamily.</text>
</comment>
<dbReference type="EMBL" id="CAADEY010000016">
    <property type="protein sequence ID" value="VFJ46973.1"/>
    <property type="molecule type" value="Genomic_DNA"/>
</dbReference>
<evidence type="ECO:0000256" key="13">
    <source>
        <dbReference type="PIRSR" id="PIRSR000239-1"/>
    </source>
</evidence>
<keyword evidence="6" id="KW-0560">Oxidoreductase</keyword>
<proteinExistence type="inferred from homology"/>
<evidence type="ECO:0000256" key="9">
    <source>
        <dbReference type="ARBA" id="ARBA00032824"/>
    </source>
</evidence>
<dbReference type="InterPro" id="IPR013766">
    <property type="entry name" value="Thioredoxin_domain"/>
</dbReference>
<keyword evidence="5" id="KW-0049">Antioxidant</keyword>
<evidence type="ECO:0000256" key="7">
    <source>
        <dbReference type="ARBA" id="ARBA00023157"/>
    </source>
</evidence>
<evidence type="ECO:0000256" key="6">
    <source>
        <dbReference type="ARBA" id="ARBA00023002"/>
    </source>
</evidence>